<evidence type="ECO:0000256" key="1">
    <source>
        <dbReference type="ARBA" id="ARBA00009437"/>
    </source>
</evidence>
<dbReference type="PANTHER" id="PTHR30126:SF22">
    <property type="entry name" value="HTH-TYPE TRANSCRIPTIONAL REGULATOR YHAJ-RELATED"/>
    <property type="match status" value="1"/>
</dbReference>
<dbReference type="Pfam" id="PF00126">
    <property type="entry name" value="HTH_1"/>
    <property type="match status" value="1"/>
</dbReference>
<protein>
    <submittedName>
        <fullName evidence="6">LysR family transcriptional regulator</fullName>
    </submittedName>
</protein>
<reference evidence="6" key="1">
    <citation type="submission" date="2021-11" db="EMBL/GenBank/DDBJ databases">
        <title>Vibrio ZSDE26 sp. nov. and Vibrio ZSDZ34 sp. nov., isolated from coastal seawater in Qingdao.</title>
        <authorList>
            <person name="Zhang P."/>
        </authorList>
    </citation>
    <scope>NUCLEOTIDE SEQUENCE</scope>
    <source>
        <strain evidence="6">ZSDZ34</strain>
    </source>
</reference>
<dbReference type="EMBL" id="JAJNNZ010000006">
    <property type="protein sequence ID" value="MCJ2377148.1"/>
    <property type="molecule type" value="Genomic_DNA"/>
</dbReference>
<proteinExistence type="inferred from homology"/>
<dbReference type="InterPro" id="IPR036390">
    <property type="entry name" value="WH_DNA-bd_sf"/>
</dbReference>
<keyword evidence="4" id="KW-0804">Transcription</keyword>
<comment type="similarity">
    <text evidence="1">Belongs to the LysR transcriptional regulatory family.</text>
</comment>
<dbReference type="Gene3D" id="1.10.10.10">
    <property type="entry name" value="Winged helix-like DNA-binding domain superfamily/Winged helix DNA-binding domain"/>
    <property type="match status" value="1"/>
</dbReference>
<dbReference type="InterPro" id="IPR000847">
    <property type="entry name" value="LysR_HTH_N"/>
</dbReference>
<accession>A0A9X1WAS1</accession>
<keyword evidence="3" id="KW-0238">DNA-binding</keyword>
<dbReference type="GO" id="GO:0003700">
    <property type="term" value="F:DNA-binding transcription factor activity"/>
    <property type="evidence" value="ECO:0007669"/>
    <property type="project" value="InterPro"/>
</dbReference>
<name>A0A9X1WAS1_9VIBR</name>
<dbReference type="Gene3D" id="3.40.190.290">
    <property type="match status" value="1"/>
</dbReference>
<comment type="caution">
    <text evidence="6">The sequence shown here is derived from an EMBL/GenBank/DDBJ whole genome shotgun (WGS) entry which is preliminary data.</text>
</comment>
<keyword evidence="7" id="KW-1185">Reference proteome</keyword>
<dbReference type="AlphaFoldDB" id="A0A9X1WAS1"/>
<feature type="domain" description="HTH lysR-type" evidence="5">
    <location>
        <begin position="5"/>
        <end position="62"/>
    </location>
</feature>
<dbReference type="SUPFAM" id="SSF46785">
    <property type="entry name" value="Winged helix' DNA-binding domain"/>
    <property type="match status" value="1"/>
</dbReference>
<gene>
    <name evidence="6" type="ORF">LNL84_09940</name>
</gene>
<dbReference type="InterPro" id="IPR005119">
    <property type="entry name" value="LysR_subst-bd"/>
</dbReference>
<dbReference type="RefSeq" id="WP_244357086.1">
    <property type="nucleotide sequence ID" value="NZ_JAJNNZ010000006.1"/>
</dbReference>
<dbReference type="Pfam" id="PF03466">
    <property type="entry name" value="LysR_substrate"/>
    <property type="match status" value="1"/>
</dbReference>
<evidence type="ECO:0000313" key="7">
    <source>
        <dbReference type="Proteomes" id="UP001139488"/>
    </source>
</evidence>
<evidence type="ECO:0000256" key="4">
    <source>
        <dbReference type="ARBA" id="ARBA00023163"/>
    </source>
</evidence>
<sequence length="295" mass="32807">MNQLITFEALYILDAIERRGSFSAAASELDKATSSLSYQIQKLEQDLDIIIYDRSGHKANLTDAGRLILDRGRMLLKAAEAMVNDARLLANGWEVDITIAYDSIIPIENFFTLVNKLGEVSSTRVKLQEEVLAGCWESLQQGRCDLLVCPRPETPPLDVKLEPLGSMSVTWVAANDHYVHKRSGDFNDDARSHYRIIAIADTAREQPALSVNVLEKQTRLTVSNFSSKVDALISGLGIGTLPTQVAERYVSEGKLKKIAGGQDTAIEIVVAWKRNNIGEAKSWSIRHLTRNWVLK</sequence>
<dbReference type="GO" id="GO:0000976">
    <property type="term" value="F:transcription cis-regulatory region binding"/>
    <property type="evidence" value="ECO:0007669"/>
    <property type="project" value="TreeGrafter"/>
</dbReference>
<organism evidence="6 7">
    <name type="scientific">Vibrio gelatinilyticus</name>
    <dbReference type="NCBI Taxonomy" id="2893468"/>
    <lineage>
        <taxon>Bacteria</taxon>
        <taxon>Pseudomonadati</taxon>
        <taxon>Pseudomonadota</taxon>
        <taxon>Gammaproteobacteria</taxon>
        <taxon>Vibrionales</taxon>
        <taxon>Vibrionaceae</taxon>
        <taxon>Vibrio</taxon>
    </lineage>
</organism>
<dbReference type="InterPro" id="IPR036388">
    <property type="entry name" value="WH-like_DNA-bd_sf"/>
</dbReference>
<dbReference type="PANTHER" id="PTHR30126">
    <property type="entry name" value="HTH-TYPE TRANSCRIPTIONAL REGULATOR"/>
    <property type="match status" value="1"/>
</dbReference>
<dbReference type="Proteomes" id="UP001139488">
    <property type="component" value="Unassembled WGS sequence"/>
</dbReference>
<evidence type="ECO:0000256" key="3">
    <source>
        <dbReference type="ARBA" id="ARBA00023125"/>
    </source>
</evidence>
<evidence type="ECO:0000256" key="2">
    <source>
        <dbReference type="ARBA" id="ARBA00023015"/>
    </source>
</evidence>
<dbReference type="PROSITE" id="PS50931">
    <property type="entry name" value="HTH_LYSR"/>
    <property type="match status" value="1"/>
</dbReference>
<evidence type="ECO:0000313" key="6">
    <source>
        <dbReference type="EMBL" id="MCJ2377148.1"/>
    </source>
</evidence>
<dbReference type="SUPFAM" id="SSF53850">
    <property type="entry name" value="Periplasmic binding protein-like II"/>
    <property type="match status" value="1"/>
</dbReference>
<keyword evidence="2" id="KW-0805">Transcription regulation</keyword>
<evidence type="ECO:0000259" key="5">
    <source>
        <dbReference type="PROSITE" id="PS50931"/>
    </source>
</evidence>